<feature type="region of interest" description="Disordered" evidence="2">
    <location>
        <begin position="136"/>
        <end position="184"/>
    </location>
</feature>
<evidence type="ECO:0000313" key="4">
    <source>
        <dbReference type="Proteomes" id="UP001152561"/>
    </source>
</evidence>
<organism evidence="3 4">
    <name type="scientific">Anisodus acutangulus</name>
    <dbReference type="NCBI Taxonomy" id="402998"/>
    <lineage>
        <taxon>Eukaryota</taxon>
        <taxon>Viridiplantae</taxon>
        <taxon>Streptophyta</taxon>
        <taxon>Embryophyta</taxon>
        <taxon>Tracheophyta</taxon>
        <taxon>Spermatophyta</taxon>
        <taxon>Magnoliopsida</taxon>
        <taxon>eudicotyledons</taxon>
        <taxon>Gunneridae</taxon>
        <taxon>Pentapetalae</taxon>
        <taxon>asterids</taxon>
        <taxon>lamiids</taxon>
        <taxon>Solanales</taxon>
        <taxon>Solanaceae</taxon>
        <taxon>Solanoideae</taxon>
        <taxon>Hyoscyameae</taxon>
        <taxon>Anisodus</taxon>
    </lineage>
</organism>
<proteinExistence type="predicted"/>
<dbReference type="GO" id="GO:0006270">
    <property type="term" value="P:DNA replication initiation"/>
    <property type="evidence" value="ECO:0007669"/>
    <property type="project" value="TreeGrafter"/>
</dbReference>
<dbReference type="GO" id="GO:0007095">
    <property type="term" value="P:mitotic G2 DNA damage checkpoint signaling"/>
    <property type="evidence" value="ECO:0007669"/>
    <property type="project" value="TreeGrafter"/>
</dbReference>
<dbReference type="AlphaFoldDB" id="A0A9Q1N523"/>
<comment type="caution">
    <text evidence="3">The sequence shown here is derived from an EMBL/GenBank/DDBJ whole genome shotgun (WGS) entry which is preliminary data.</text>
</comment>
<sequence>MDGVKILASGFEMDEKVEIGKLVIAMGGVLQTKASLDIGSHTYCSKRWFDQSVARRECLNEESYPVQAGSNTFSTIRTTNQHSLEKGMRNLQGLSSLATASNAQPVLCSRAADSDLEATLSQNMSATSSYAPVFIKEENSRAENPKSDYSAPVSTKDEDSGAPAEQENNACDGGVADDSQTDDNDLFWQIVES</sequence>
<dbReference type="Proteomes" id="UP001152561">
    <property type="component" value="Unassembled WGS sequence"/>
</dbReference>
<dbReference type="EMBL" id="JAJAGQ010000001">
    <property type="protein sequence ID" value="KAJ8573631.1"/>
    <property type="molecule type" value="Genomic_DNA"/>
</dbReference>
<feature type="compositionally biased region" description="Basic and acidic residues" evidence="2">
    <location>
        <begin position="136"/>
        <end position="146"/>
    </location>
</feature>
<protein>
    <submittedName>
        <fullName evidence="3">Uncharacterized protein</fullName>
    </submittedName>
</protein>
<dbReference type="SUPFAM" id="SSF52113">
    <property type="entry name" value="BRCT domain"/>
    <property type="match status" value="1"/>
</dbReference>
<dbReference type="OrthoDB" id="251770at2759"/>
<accession>A0A9Q1N523</accession>
<dbReference type="PANTHER" id="PTHR13561">
    <property type="entry name" value="DNA REPLICATION REGULATOR DPB11-RELATED"/>
    <property type="match status" value="1"/>
</dbReference>
<name>A0A9Q1N523_9SOLA</name>
<dbReference type="InterPro" id="IPR036420">
    <property type="entry name" value="BRCT_dom_sf"/>
</dbReference>
<evidence type="ECO:0000256" key="2">
    <source>
        <dbReference type="SAM" id="MobiDB-lite"/>
    </source>
</evidence>
<evidence type="ECO:0000313" key="3">
    <source>
        <dbReference type="EMBL" id="KAJ8573631.1"/>
    </source>
</evidence>
<keyword evidence="1" id="KW-0677">Repeat</keyword>
<gene>
    <name evidence="3" type="ORF">K7X08_010142</name>
</gene>
<evidence type="ECO:0000256" key="1">
    <source>
        <dbReference type="ARBA" id="ARBA00022737"/>
    </source>
</evidence>
<dbReference type="PANTHER" id="PTHR13561:SF20">
    <property type="entry name" value="DNA TOPOISOMERASE 2-BINDING PROTEIN 1"/>
    <property type="match status" value="1"/>
</dbReference>
<keyword evidence="4" id="KW-1185">Reference proteome</keyword>
<reference evidence="4" key="1">
    <citation type="journal article" date="2023" name="Proc. Natl. Acad. Sci. U.S.A.">
        <title>Genomic and structural basis for evolution of tropane alkaloid biosynthesis.</title>
        <authorList>
            <person name="Wanga Y.-J."/>
            <person name="Taina T."/>
            <person name="Yua J.-Y."/>
            <person name="Lia J."/>
            <person name="Xua B."/>
            <person name="Chenc J."/>
            <person name="D'Auriad J.C."/>
            <person name="Huanga J.-P."/>
            <person name="Huanga S.-X."/>
        </authorList>
    </citation>
    <scope>NUCLEOTIDE SEQUENCE [LARGE SCALE GENOMIC DNA]</scope>
    <source>
        <strain evidence="4">cv. KIB-2019</strain>
    </source>
</reference>
<dbReference type="GO" id="GO:0033314">
    <property type="term" value="P:mitotic DNA replication checkpoint signaling"/>
    <property type="evidence" value="ECO:0007669"/>
    <property type="project" value="TreeGrafter"/>
</dbReference>